<accession>A0A6M6JED5</accession>
<dbReference type="RefSeq" id="WP_172157398.1">
    <property type="nucleotide sequence ID" value="NZ_CP053564.1"/>
</dbReference>
<dbReference type="InterPro" id="IPR029068">
    <property type="entry name" value="Glyas_Bleomycin-R_OHBP_Dase"/>
</dbReference>
<proteinExistence type="predicted"/>
<protein>
    <submittedName>
        <fullName evidence="2">VOC family protein</fullName>
    </submittedName>
</protein>
<reference evidence="2 3" key="1">
    <citation type="submission" date="2020-05" db="EMBL/GenBank/DDBJ databases">
        <authorList>
            <person name="Mo P."/>
        </authorList>
    </citation>
    <scope>NUCLEOTIDE SEQUENCE [LARGE SCALE GENOMIC DNA]</scope>
    <source>
        <strain evidence="2 3">Gen01</strain>
    </source>
</reference>
<dbReference type="InterPro" id="IPR037523">
    <property type="entry name" value="VOC_core"/>
</dbReference>
<dbReference type="SUPFAM" id="SSF54593">
    <property type="entry name" value="Glyoxalase/Bleomycin resistance protein/Dihydroxybiphenyl dioxygenase"/>
    <property type="match status" value="1"/>
</dbReference>
<dbReference type="KEGG" id="pbro:HOP40_11110"/>
<keyword evidence="3" id="KW-1185">Reference proteome</keyword>
<dbReference type="InterPro" id="IPR051332">
    <property type="entry name" value="Fosfomycin_Res_Enzymes"/>
</dbReference>
<dbReference type="AlphaFoldDB" id="A0A6M6JED5"/>
<dbReference type="InterPro" id="IPR004360">
    <property type="entry name" value="Glyas_Fos-R_dOase_dom"/>
</dbReference>
<dbReference type="Proteomes" id="UP000505377">
    <property type="component" value="Chromosome"/>
</dbReference>
<evidence type="ECO:0000313" key="3">
    <source>
        <dbReference type="Proteomes" id="UP000505377"/>
    </source>
</evidence>
<dbReference type="EMBL" id="CP053564">
    <property type="protein sequence ID" value="QJY46284.1"/>
    <property type="molecule type" value="Genomic_DNA"/>
</dbReference>
<sequence length="141" mass="15358">MTPPPSTGLHHFAATVRDVEASAAWYERVLGLQRIPAPFPHWGNEESGHAVVLMHPENGLAIGLHHHVANGGETAHESRTGLDHLAIGVAHHDDLDRWAAWLDESGVEHSGVIDATEPMPYSVIVFRDPDNIQLELAYMGG</sequence>
<feature type="domain" description="VOC" evidence="1">
    <location>
        <begin position="8"/>
        <end position="139"/>
    </location>
</feature>
<gene>
    <name evidence="2" type="ORF">HOP40_11110</name>
</gene>
<dbReference type="Pfam" id="PF00903">
    <property type="entry name" value="Glyoxalase"/>
    <property type="match status" value="1"/>
</dbReference>
<dbReference type="PROSITE" id="PS51819">
    <property type="entry name" value="VOC"/>
    <property type="match status" value="1"/>
</dbReference>
<evidence type="ECO:0000259" key="1">
    <source>
        <dbReference type="PROSITE" id="PS51819"/>
    </source>
</evidence>
<dbReference type="PANTHER" id="PTHR36113">
    <property type="entry name" value="LYASE, PUTATIVE-RELATED-RELATED"/>
    <property type="match status" value="1"/>
</dbReference>
<name>A0A6M6JED5_9PSEU</name>
<dbReference type="Gene3D" id="3.10.180.10">
    <property type="entry name" value="2,3-Dihydroxybiphenyl 1,2-Dioxygenase, domain 1"/>
    <property type="match status" value="1"/>
</dbReference>
<evidence type="ECO:0000313" key="2">
    <source>
        <dbReference type="EMBL" id="QJY46284.1"/>
    </source>
</evidence>
<dbReference type="PANTHER" id="PTHR36113:SF1">
    <property type="entry name" value="GLYOXALASE_BLEOMYCIN RESISTANCE PROTEIN_DIOXYGENASE"/>
    <property type="match status" value="1"/>
</dbReference>
<organism evidence="2 3">
    <name type="scientific">Pseudonocardia broussonetiae</name>
    <dbReference type="NCBI Taxonomy" id="2736640"/>
    <lineage>
        <taxon>Bacteria</taxon>
        <taxon>Bacillati</taxon>
        <taxon>Actinomycetota</taxon>
        <taxon>Actinomycetes</taxon>
        <taxon>Pseudonocardiales</taxon>
        <taxon>Pseudonocardiaceae</taxon>
        <taxon>Pseudonocardia</taxon>
    </lineage>
</organism>